<sequence length="623" mass="71958">MIPAKSNTSGNHNGSKVTKDLKTIKEDEQKDTSGAACDTTNELKAQLGTLMNSLATLSAEKSRMEANFQTDRSQLRSEREDYERVIKDLKEKLKRAQHNTHSELEHVKYKLIMARHERDKNQADNAAMIKELQKLMADERRAKELLEQQLKEIKNQVVGKTQNKILTAELEIANNKLKQAEAAVRETPPMLISLQSEIATLRKQHRNAIHEERKRAAAAEQQAKILEAAHEARVAGLEARLAELSETVGGYDRLRHQDQQAIQKLKEQLSAVKKYEYGEHADKNHMQDPAKIATKIEELYGRLMDMNDNKNCSINMKDLLKSFKFDNIESNIDYKDKYDELQQEFQDYKQQMTTKLESLASNSQKQNEIGDTTELQLTRSHCKNLEEKIRMLNREITHIEKELNMKLDQQSQAFQKEKLAYERILSQKEVEFRGKIGALEHQLLRQRERSLALIEEKDKEIATLKASFRSILTKNDKDRHSIINNSSVIAEKTIEPVTDFVNSLLTMDSPPLLHYAQELARREIQVTGLRKQINELENDVRENQRNVLAAEQRHIDEISDLETKITRLEAYKSREGANLEYLKNVLVNYLTSTDSSNKRHMLNAIATVLKFTHKEMEAIQRVK</sequence>
<reference evidence="9" key="2">
    <citation type="submission" date="2023-03" db="EMBL/GenBank/DDBJ databases">
        <authorList>
            <person name="Inwood S.N."/>
            <person name="Skelly J.G."/>
            <person name="Guhlin J."/>
            <person name="Harrop T.W.R."/>
            <person name="Goldson S.G."/>
            <person name="Dearden P.K."/>
        </authorList>
    </citation>
    <scope>NUCLEOTIDE SEQUENCE</scope>
    <source>
        <strain evidence="9">Lincoln</strain>
        <tissue evidence="9">Whole body</tissue>
    </source>
</reference>
<evidence type="ECO:0000256" key="2">
    <source>
        <dbReference type="ARBA" id="ARBA00004496"/>
    </source>
</evidence>
<keyword evidence="5" id="KW-0472">Membrane</keyword>
<dbReference type="Proteomes" id="UP001168972">
    <property type="component" value="Unassembled WGS sequence"/>
</dbReference>
<accession>A0AA39F2F6</accession>
<dbReference type="Pfam" id="PF01465">
    <property type="entry name" value="GRIP"/>
    <property type="match status" value="1"/>
</dbReference>
<evidence type="ECO:0000256" key="5">
    <source>
        <dbReference type="ARBA" id="ARBA00023136"/>
    </source>
</evidence>
<dbReference type="PANTHER" id="PTHR23157:SF25">
    <property type="entry name" value="GRIP AND COILED-COIL DOMAIN-CONTAINING PROTEIN 1"/>
    <property type="match status" value="1"/>
</dbReference>
<feature type="coiled-coil region" evidence="6">
    <location>
        <begin position="129"/>
        <end position="247"/>
    </location>
</feature>
<feature type="coiled-coil region" evidence="6">
    <location>
        <begin position="72"/>
        <end position="99"/>
    </location>
</feature>
<dbReference type="GO" id="GO:0005794">
    <property type="term" value="C:Golgi apparatus"/>
    <property type="evidence" value="ECO:0007669"/>
    <property type="project" value="TreeGrafter"/>
</dbReference>
<organism evidence="9 10">
    <name type="scientific">Microctonus hyperodae</name>
    <name type="common">Parasitoid wasp</name>
    <dbReference type="NCBI Taxonomy" id="165561"/>
    <lineage>
        <taxon>Eukaryota</taxon>
        <taxon>Metazoa</taxon>
        <taxon>Ecdysozoa</taxon>
        <taxon>Arthropoda</taxon>
        <taxon>Hexapoda</taxon>
        <taxon>Insecta</taxon>
        <taxon>Pterygota</taxon>
        <taxon>Neoptera</taxon>
        <taxon>Endopterygota</taxon>
        <taxon>Hymenoptera</taxon>
        <taxon>Apocrita</taxon>
        <taxon>Ichneumonoidea</taxon>
        <taxon>Braconidae</taxon>
        <taxon>Euphorinae</taxon>
        <taxon>Microctonus</taxon>
    </lineage>
</organism>
<dbReference type="PROSITE" id="PS50913">
    <property type="entry name" value="GRIP"/>
    <property type="match status" value="1"/>
</dbReference>
<feature type="coiled-coil region" evidence="6">
    <location>
        <begin position="519"/>
        <end position="553"/>
    </location>
</feature>
<evidence type="ECO:0000313" key="9">
    <source>
        <dbReference type="EMBL" id="KAK0161698.1"/>
    </source>
</evidence>
<protein>
    <recommendedName>
        <fullName evidence="8">GRIP domain-containing protein</fullName>
    </recommendedName>
</protein>
<name>A0AA39F2F6_MICHY</name>
<evidence type="ECO:0000256" key="1">
    <source>
        <dbReference type="ARBA" id="ARBA00004184"/>
    </source>
</evidence>
<evidence type="ECO:0000259" key="8">
    <source>
        <dbReference type="PROSITE" id="PS50913"/>
    </source>
</evidence>
<evidence type="ECO:0000313" key="10">
    <source>
        <dbReference type="Proteomes" id="UP001168972"/>
    </source>
</evidence>
<evidence type="ECO:0000256" key="7">
    <source>
        <dbReference type="SAM" id="MobiDB-lite"/>
    </source>
</evidence>
<proteinExistence type="predicted"/>
<dbReference type="SMART" id="SM00755">
    <property type="entry name" value="Grip"/>
    <property type="match status" value="1"/>
</dbReference>
<evidence type="ECO:0000256" key="6">
    <source>
        <dbReference type="SAM" id="Coils"/>
    </source>
</evidence>
<dbReference type="EMBL" id="JAQQBR010001834">
    <property type="protein sequence ID" value="KAK0161698.1"/>
    <property type="molecule type" value="Genomic_DNA"/>
</dbReference>
<feature type="coiled-coil region" evidence="6">
    <location>
        <begin position="331"/>
        <end position="409"/>
    </location>
</feature>
<keyword evidence="3" id="KW-0963">Cytoplasm</keyword>
<reference evidence="9" key="1">
    <citation type="journal article" date="2023" name="bioRxiv">
        <title>Scaffold-level genome assemblies of two parasitoid biocontrol wasps reveal the parthenogenesis mechanism and an associated novel virus.</title>
        <authorList>
            <person name="Inwood S."/>
            <person name="Skelly J."/>
            <person name="Guhlin J."/>
            <person name="Harrop T."/>
            <person name="Goldson S."/>
            <person name="Dearden P."/>
        </authorList>
    </citation>
    <scope>NUCLEOTIDE SEQUENCE</scope>
    <source>
        <strain evidence="9">Lincoln</strain>
        <tissue evidence="9">Whole body</tissue>
    </source>
</reference>
<dbReference type="InterPro" id="IPR000237">
    <property type="entry name" value="GRIP_dom"/>
</dbReference>
<dbReference type="InterPro" id="IPR051952">
    <property type="entry name" value="Golgi-autophagy_related"/>
</dbReference>
<keyword evidence="10" id="KW-1185">Reference proteome</keyword>
<keyword evidence="4 6" id="KW-0175">Coiled coil</keyword>
<gene>
    <name evidence="9" type="ORF">PV327_008117</name>
</gene>
<feature type="region of interest" description="Disordered" evidence="7">
    <location>
        <begin position="1"/>
        <end position="36"/>
    </location>
</feature>
<dbReference type="Gene3D" id="1.10.220.60">
    <property type="entry name" value="GRIP domain"/>
    <property type="match status" value="1"/>
</dbReference>
<comment type="caution">
    <text evidence="9">The sequence shown here is derived from an EMBL/GenBank/DDBJ whole genome shotgun (WGS) entry which is preliminary data.</text>
</comment>
<feature type="compositionally biased region" description="Polar residues" evidence="7">
    <location>
        <begin position="1"/>
        <end position="16"/>
    </location>
</feature>
<dbReference type="AlphaFoldDB" id="A0AA39F2F6"/>
<dbReference type="PANTHER" id="PTHR23157">
    <property type="entry name" value="GRIP AND COILED-COIL DOMAIN-CONTAINING PROTEIN 1"/>
    <property type="match status" value="1"/>
</dbReference>
<evidence type="ECO:0000256" key="4">
    <source>
        <dbReference type="ARBA" id="ARBA00023054"/>
    </source>
</evidence>
<feature type="domain" description="GRIP" evidence="8">
    <location>
        <begin position="572"/>
        <end position="622"/>
    </location>
</feature>
<evidence type="ECO:0000256" key="3">
    <source>
        <dbReference type="ARBA" id="ARBA00022490"/>
    </source>
</evidence>
<comment type="subcellular location">
    <subcellularLocation>
        <location evidence="2">Cytoplasm</location>
    </subcellularLocation>
    <subcellularLocation>
        <location evidence="1">Endomembrane system</location>
        <topology evidence="1">Peripheral membrane protein</topology>
    </subcellularLocation>
</comment>
<feature type="compositionally biased region" description="Basic and acidic residues" evidence="7">
    <location>
        <begin position="17"/>
        <end position="31"/>
    </location>
</feature>